<dbReference type="STRING" id="1330018.A0A167JH45"/>
<evidence type="ECO:0000259" key="1">
    <source>
        <dbReference type="Pfam" id="PF17648"/>
    </source>
</evidence>
<reference evidence="2 3" key="1">
    <citation type="journal article" date="2016" name="Mol. Biol. Evol.">
        <title>Comparative Genomics of Early-Diverging Mushroom-Forming Fungi Provides Insights into the Origins of Lignocellulose Decay Capabilities.</title>
        <authorList>
            <person name="Nagy L.G."/>
            <person name="Riley R."/>
            <person name="Tritt A."/>
            <person name="Adam C."/>
            <person name="Daum C."/>
            <person name="Floudas D."/>
            <person name="Sun H."/>
            <person name="Yadav J.S."/>
            <person name="Pangilinan J."/>
            <person name="Larsson K.H."/>
            <person name="Matsuura K."/>
            <person name="Barry K."/>
            <person name="Labutti K."/>
            <person name="Kuo R."/>
            <person name="Ohm R.A."/>
            <person name="Bhattacharya S.S."/>
            <person name="Shirouzu T."/>
            <person name="Yoshinaga Y."/>
            <person name="Martin F.M."/>
            <person name="Grigoriev I.V."/>
            <person name="Hibbett D.S."/>
        </authorList>
    </citation>
    <scope>NUCLEOTIDE SEQUENCE [LARGE SCALE GENOMIC DNA]</scope>
    <source>
        <strain evidence="2 3">TUFC12733</strain>
    </source>
</reference>
<protein>
    <recommendedName>
        <fullName evidence="1">Luciferase domain-containing protein</fullName>
    </recommendedName>
</protein>
<dbReference type="AlphaFoldDB" id="A0A167JH45"/>
<evidence type="ECO:0000313" key="3">
    <source>
        <dbReference type="Proteomes" id="UP000076738"/>
    </source>
</evidence>
<dbReference type="InterPro" id="IPR040841">
    <property type="entry name" value="Luciferase_dom"/>
</dbReference>
<dbReference type="Pfam" id="PF17648">
    <property type="entry name" value="Luciferase"/>
    <property type="match status" value="1"/>
</dbReference>
<dbReference type="PANTHER" id="PTHR38695:SF1">
    <property type="entry name" value="AMINO ACID PERMEASE_ SLC12A DOMAIN-CONTAINING PROTEIN"/>
    <property type="match status" value="1"/>
</dbReference>
<gene>
    <name evidence="2" type="ORF">CALVIDRAFT_600557</name>
</gene>
<sequence>MASTYLPTWLHLPHIPHTLDLRRLYNHPVTLGSALLAYIGLSTAWFLVKDLYSYYVLLPADVRGTLSRRPSVYFWSGSIRLVRALRGLDGTDARPIRRFVQREQQGVYGRAFLRDGELGERRPPRPELLTQGIPHRQVPQVLDEKLSEALEARYHALAKAYPQLTIGPSLIEPNALALFYTSPSPPAQLHPDIAVEPSSPLIEFAHIHHSDNSQHIVLAPLDAAEAIEKGWAVRFPLAGGGGVAGQEGRVMVYAPRDEGEVKVVGMLAERGVQWDMAEVV</sequence>
<accession>A0A167JH45</accession>
<keyword evidence="3" id="KW-1185">Reference proteome</keyword>
<dbReference type="Proteomes" id="UP000076738">
    <property type="component" value="Unassembled WGS sequence"/>
</dbReference>
<dbReference type="PANTHER" id="PTHR38695">
    <property type="entry name" value="AMINO ACID PERMEASE_ SLC12A DOMAIN-CONTAINING PROTEIN"/>
    <property type="match status" value="1"/>
</dbReference>
<dbReference type="EMBL" id="KV417300">
    <property type="protein sequence ID" value="KZO93586.1"/>
    <property type="molecule type" value="Genomic_DNA"/>
</dbReference>
<evidence type="ECO:0000313" key="2">
    <source>
        <dbReference type="EMBL" id="KZO93586.1"/>
    </source>
</evidence>
<proteinExistence type="predicted"/>
<name>A0A167JH45_CALVF</name>
<dbReference type="InterPro" id="IPR048273">
    <property type="entry name" value="Luciferase"/>
</dbReference>
<feature type="domain" description="Luciferase" evidence="1">
    <location>
        <begin position="203"/>
        <end position="264"/>
    </location>
</feature>
<dbReference type="OrthoDB" id="5358398at2759"/>
<organism evidence="2 3">
    <name type="scientific">Calocera viscosa (strain TUFC12733)</name>
    <dbReference type="NCBI Taxonomy" id="1330018"/>
    <lineage>
        <taxon>Eukaryota</taxon>
        <taxon>Fungi</taxon>
        <taxon>Dikarya</taxon>
        <taxon>Basidiomycota</taxon>
        <taxon>Agaricomycotina</taxon>
        <taxon>Dacrymycetes</taxon>
        <taxon>Dacrymycetales</taxon>
        <taxon>Dacrymycetaceae</taxon>
        <taxon>Calocera</taxon>
    </lineage>
</organism>